<dbReference type="Proteomes" id="UP000003162">
    <property type="component" value="Unassembled WGS sequence"/>
</dbReference>
<feature type="domain" description="SpoVT-AbrB" evidence="1">
    <location>
        <begin position="25"/>
        <end position="71"/>
    </location>
</feature>
<reference evidence="2 3" key="1">
    <citation type="submission" date="2007-09" db="EMBL/GenBank/DDBJ databases">
        <title>Draft genome sequence of Peptostreptococcus micros (ATCC 33270).</title>
        <authorList>
            <person name="Sudarsanam P."/>
            <person name="Ley R."/>
            <person name="Guruge J."/>
            <person name="Turnbaugh P.J."/>
            <person name="Mahowald M."/>
            <person name="Liep D."/>
            <person name="Gordon J."/>
        </authorList>
    </citation>
    <scope>NUCLEOTIDE SEQUENCE [LARGE SCALE GENOMIC DNA]</scope>
    <source>
        <strain evidence="2 3">ATCC 33270</strain>
    </source>
</reference>
<evidence type="ECO:0000313" key="3">
    <source>
        <dbReference type="Proteomes" id="UP000003162"/>
    </source>
</evidence>
<dbReference type="Pfam" id="PF04014">
    <property type="entry name" value="MazE_antitoxin"/>
    <property type="match status" value="1"/>
</dbReference>
<dbReference type="eggNOG" id="COG2002">
    <property type="taxonomic scope" value="Bacteria"/>
</dbReference>
<dbReference type="AlphaFoldDB" id="A8SKR6"/>
<reference evidence="2 3" key="2">
    <citation type="submission" date="2007-09" db="EMBL/GenBank/DDBJ databases">
        <authorList>
            <person name="Fulton L."/>
            <person name="Clifton S."/>
            <person name="Fulton B."/>
            <person name="Xu J."/>
            <person name="Minx P."/>
            <person name="Pepin K.H."/>
            <person name="Johnson M."/>
            <person name="Thiruvilangam P."/>
            <person name="Bhonagiri V."/>
            <person name="Nash W.E."/>
            <person name="Mardis E.R."/>
            <person name="Wilson R.K."/>
        </authorList>
    </citation>
    <scope>NUCLEOTIDE SEQUENCE [LARGE SCALE GENOMIC DNA]</scope>
    <source>
        <strain evidence="2 3">ATCC 33270</strain>
    </source>
</reference>
<dbReference type="InterPro" id="IPR037914">
    <property type="entry name" value="SpoVT-AbrB_sf"/>
</dbReference>
<dbReference type="InterPro" id="IPR007159">
    <property type="entry name" value="SpoVT-AbrB_dom"/>
</dbReference>
<dbReference type="NCBIfam" id="TIGR01439">
    <property type="entry name" value="lp_hng_hel_AbrB"/>
    <property type="match status" value="1"/>
</dbReference>
<gene>
    <name evidence="2" type="ORF">PEPMIC_00757</name>
</gene>
<comment type="caution">
    <text evidence="2">The sequence shown here is derived from an EMBL/GenBank/DDBJ whole genome shotgun (WGS) entry which is preliminary data.</text>
</comment>
<dbReference type="HOGENOM" id="CLU_158484_4_3_9"/>
<dbReference type="SMART" id="SM00966">
    <property type="entry name" value="SpoVT_AbrB"/>
    <property type="match status" value="1"/>
</dbReference>
<dbReference type="EMBL" id="ABEE02000016">
    <property type="protein sequence ID" value="EDP24177.1"/>
    <property type="molecule type" value="Genomic_DNA"/>
</dbReference>
<name>A8SKR6_9FIRM</name>
<dbReference type="GO" id="GO:0003677">
    <property type="term" value="F:DNA binding"/>
    <property type="evidence" value="ECO:0007669"/>
    <property type="project" value="InterPro"/>
</dbReference>
<protein>
    <submittedName>
        <fullName evidence="2">Transcriptional regulator, AbrB family</fullName>
    </submittedName>
</protein>
<proteinExistence type="predicted"/>
<evidence type="ECO:0000259" key="1">
    <source>
        <dbReference type="SMART" id="SM00966"/>
    </source>
</evidence>
<dbReference type="SUPFAM" id="SSF89447">
    <property type="entry name" value="AbrB/MazE/MraZ-like"/>
    <property type="match status" value="1"/>
</dbReference>
<evidence type="ECO:0000313" key="2">
    <source>
        <dbReference type="EMBL" id="EDP24177.1"/>
    </source>
</evidence>
<dbReference type="Gene3D" id="2.10.260.10">
    <property type="match status" value="1"/>
</dbReference>
<organism evidence="2 3">
    <name type="scientific">Parvimonas micra ATCC 33270</name>
    <dbReference type="NCBI Taxonomy" id="411465"/>
    <lineage>
        <taxon>Bacteria</taxon>
        <taxon>Bacillati</taxon>
        <taxon>Bacillota</taxon>
        <taxon>Tissierellia</taxon>
        <taxon>Tissierellales</taxon>
        <taxon>Peptoniphilaceae</taxon>
        <taxon>Parvimonas</taxon>
    </lineage>
</organism>
<sequence>MKKHTYYMEENMKSKKDKKLHAWTAKVGTKGQIVIPKEAREIFSIETGDNLLILGDERRGLAILNGDSATKILMSIQGDLSDED</sequence>
<accession>A8SKR6</accession>